<evidence type="ECO:0000256" key="1">
    <source>
        <dbReference type="SAM" id="MobiDB-lite"/>
    </source>
</evidence>
<feature type="compositionally biased region" description="Basic and acidic residues" evidence="1">
    <location>
        <begin position="188"/>
        <end position="213"/>
    </location>
</feature>
<keyword evidence="3" id="KW-1185">Reference proteome</keyword>
<feature type="compositionally biased region" description="Basic and acidic residues" evidence="1">
    <location>
        <begin position="105"/>
        <end position="114"/>
    </location>
</feature>
<dbReference type="EMBL" id="CAJZBQ010000027">
    <property type="protein sequence ID" value="CAG9321041.1"/>
    <property type="molecule type" value="Genomic_DNA"/>
</dbReference>
<comment type="caution">
    <text evidence="2">The sequence shown here is derived from an EMBL/GenBank/DDBJ whole genome shotgun (WGS) entry which is preliminary data.</text>
</comment>
<sequence length="231" mass="26755">MNHMIPSWILDHLEKRKRIKPFSILATNRIVSPLGKFSPSESPLRWKNLSVLSTKSPAREVTNHYAKKQRNMSKYYHLENVVLRNEEGKNKTISLTSKSKSISPGERKKNEIFNKKSENDSFESSDFIIFDTCKQAPILKEKFRQILPPIKKRIRKPREIIKFENSGIQCESPNLDRANETQSKSKTNKKDRLSETINDSKIKNQDGSIDKNSTHYSVSGWRQAEENGHNT</sequence>
<dbReference type="AlphaFoldDB" id="A0AAU9J6V3"/>
<feature type="compositionally biased region" description="Low complexity" evidence="1">
    <location>
        <begin position="94"/>
        <end position="103"/>
    </location>
</feature>
<feature type="region of interest" description="Disordered" evidence="1">
    <location>
        <begin position="171"/>
        <end position="231"/>
    </location>
</feature>
<feature type="region of interest" description="Disordered" evidence="1">
    <location>
        <begin position="94"/>
        <end position="114"/>
    </location>
</feature>
<organism evidence="2 3">
    <name type="scientific">Blepharisma stoltei</name>
    <dbReference type="NCBI Taxonomy" id="1481888"/>
    <lineage>
        <taxon>Eukaryota</taxon>
        <taxon>Sar</taxon>
        <taxon>Alveolata</taxon>
        <taxon>Ciliophora</taxon>
        <taxon>Postciliodesmatophora</taxon>
        <taxon>Heterotrichea</taxon>
        <taxon>Heterotrichida</taxon>
        <taxon>Blepharismidae</taxon>
        <taxon>Blepharisma</taxon>
    </lineage>
</organism>
<reference evidence="2" key="1">
    <citation type="submission" date="2021-09" db="EMBL/GenBank/DDBJ databases">
        <authorList>
            <consortium name="AG Swart"/>
            <person name="Singh M."/>
            <person name="Singh A."/>
            <person name="Seah K."/>
            <person name="Emmerich C."/>
        </authorList>
    </citation>
    <scope>NUCLEOTIDE SEQUENCE</scope>
    <source>
        <strain evidence="2">ATCC30299</strain>
    </source>
</reference>
<gene>
    <name evidence="2" type="ORF">BSTOLATCC_MIC27613</name>
</gene>
<protein>
    <submittedName>
        <fullName evidence="2">Uncharacterized protein</fullName>
    </submittedName>
</protein>
<evidence type="ECO:0000313" key="3">
    <source>
        <dbReference type="Proteomes" id="UP001162131"/>
    </source>
</evidence>
<name>A0AAU9J6V3_9CILI</name>
<dbReference type="Proteomes" id="UP001162131">
    <property type="component" value="Unassembled WGS sequence"/>
</dbReference>
<proteinExistence type="predicted"/>
<accession>A0AAU9J6V3</accession>
<evidence type="ECO:0000313" key="2">
    <source>
        <dbReference type="EMBL" id="CAG9321041.1"/>
    </source>
</evidence>